<feature type="transmembrane region" description="Helical" evidence="6">
    <location>
        <begin position="128"/>
        <end position="146"/>
    </location>
</feature>
<accession>W1NP57</accession>
<evidence type="ECO:0008006" key="9">
    <source>
        <dbReference type="Google" id="ProtNLM"/>
    </source>
</evidence>
<dbReference type="STRING" id="13333.W1NP57"/>
<evidence type="ECO:0000256" key="5">
    <source>
        <dbReference type="RuleBase" id="RU000477"/>
    </source>
</evidence>
<dbReference type="OrthoDB" id="1580043at2759"/>
<keyword evidence="4 6" id="KW-0472">Membrane</keyword>
<protein>
    <recommendedName>
        <fullName evidence="9">Aquaporin</fullName>
    </recommendedName>
</protein>
<feature type="transmembrane region" description="Helical" evidence="6">
    <location>
        <begin position="12"/>
        <end position="37"/>
    </location>
</feature>
<dbReference type="GO" id="GO:0005783">
    <property type="term" value="C:endoplasmic reticulum"/>
    <property type="evidence" value="ECO:0000318"/>
    <property type="project" value="GO_Central"/>
</dbReference>
<evidence type="ECO:0000313" key="8">
    <source>
        <dbReference type="Proteomes" id="UP000017836"/>
    </source>
</evidence>
<comment type="similarity">
    <text evidence="5">Belongs to the MIP/aquaporin (TC 1.A.8) family.</text>
</comment>
<keyword evidence="2 5" id="KW-0812">Transmembrane</keyword>
<dbReference type="KEGG" id="atr:18426187"/>
<feature type="transmembrane region" description="Helical" evidence="6">
    <location>
        <begin position="201"/>
        <end position="222"/>
    </location>
</feature>
<dbReference type="InterPro" id="IPR000425">
    <property type="entry name" value="MIP"/>
</dbReference>
<dbReference type="SUPFAM" id="SSF81338">
    <property type="entry name" value="Aquaporin-like"/>
    <property type="match status" value="1"/>
</dbReference>
<dbReference type="InterPro" id="IPR023271">
    <property type="entry name" value="Aquaporin-like"/>
</dbReference>
<evidence type="ECO:0000256" key="3">
    <source>
        <dbReference type="ARBA" id="ARBA00022989"/>
    </source>
</evidence>
<organism evidence="7 8">
    <name type="scientific">Amborella trichopoda</name>
    <dbReference type="NCBI Taxonomy" id="13333"/>
    <lineage>
        <taxon>Eukaryota</taxon>
        <taxon>Viridiplantae</taxon>
        <taxon>Streptophyta</taxon>
        <taxon>Embryophyta</taxon>
        <taxon>Tracheophyta</taxon>
        <taxon>Spermatophyta</taxon>
        <taxon>Magnoliopsida</taxon>
        <taxon>Amborellales</taxon>
        <taxon>Amborellaceae</taxon>
        <taxon>Amborella</taxon>
    </lineage>
</organism>
<feature type="transmembrane region" description="Helical" evidence="6">
    <location>
        <begin position="43"/>
        <end position="59"/>
    </location>
</feature>
<dbReference type="eggNOG" id="KOG0223">
    <property type="taxonomic scope" value="Eukaryota"/>
</dbReference>
<name>W1NP57_AMBTC</name>
<dbReference type="EMBL" id="KI395483">
    <property type="protein sequence ID" value="ERM98186.1"/>
    <property type="molecule type" value="Genomic_DNA"/>
</dbReference>
<dbReference type="PANTHER" id="PTHR47720:SF1">
    <property type="entry name" value="AQUAPORIN SIP2-1-RELATED"/>
    <property type="match status" value="1"/>
</dbReference>
<evidence type="ECO:0000256" key="2">
    <source>
        <dbReference type="ARBA" id="ARBA00022692"/>
    </source>
</evidence>
<evidence type="ECO:0000313" key="7">
    <source>
        <dbReference type="EMBL" id="ERM98186.1"/>
    </source>
</evidence>
<dbReference type="OMA" id="WITSVSK"/>
<gene>
    <name evidence="7" type="ORF">AMTR_s00095p00128150</name>
</gene>
<dbReference type="Pfam" id="PF00230">
    <property type="entry name" value="MIP"/>
    <property type="match status" value="1"/>
</dbReference>
<dbReference type="Proteomes" id="UP000017836">
    <property type="component" value="Unassembled WGS sequence"/>
</dbReference>
<dbReference type="GO" id="GO:0015267">
    <property type="term" value="F:channel activity"/>
    <property type="evidence" value="ECO:0007669"/>
    <property type="project" value="InterPro"/>
</dbReference>
<dbReference type="PRINTS" id="PR00783">
    <property type="entry name" value="MINTRINSICP"/>
</dbReference>
<comment type="subcellular location">
    <subcellularLocation>
        <location evidence="1">Membrane</location>
        <topology evidence="1">Multi-pass membrane protein</topology>
    </subcellularLocation>
</comment>
<reference evidence="8" key="1">
    <citation type="journal article" date="2013" name="Science">
        <title>The Amborella genome and the evolution of flowering plants.</title>
        <authorList>
            <consortium name="Amborella Genome Project"/>
        </authorList>
    </citation>
    <scope>NUCLEOTIDE SEQUENCE [LARGE SCALE GENOMIC DNA]</scope>
</reference>
<feature type="transmembrane region" description="Helical" evidence="6">
    <location>
        <begin position="71"/>
        <end position="91"/>
    </location>
</feature>
<dbReference type="PANTHER" id="PTHR47720">
    <property type="entry name" value="AQUAPORIN SIP2-1-RELATED"/>
    <property type="match status" value="1"/>
</dbReference>
<dbReference type="GO" id="GO:0016020">
    <property type="term" value="C:membrane"/>
    <property type="evidence" value="ECO:0007669"/>
    <property type="project" value="UniProtKB-SubCell"/>
</dbReference>
<keyword evidence="8" id="KW-1185">Reference proteome</keyword>
<dbReference type="HOGENOM" id="CLU_100006_0_0_1"/>
<keyword evidence="3 6" id="KW-1133">Transmembrane helix</keyword>
<dbReference type="InterPro" id="IPR044226">
    <property type="entry name" value="SIP2-1-like"/>
</dbReference>
<sequence length="239" mass="26780">MDRSVHLILCDFIISFLWVCSGAAIKLFVVQFLGLGFEPKGEILRWVLAISAMFLFAWFGKLTGGGSYNPLTVLLPAITGSYHALLLTIVARIPVQAFGSLLGVKFVVHILPQVGYGYRLNVDMHKGMLTEGVLSFIIVMVSLWLSKKDAHNFFMKTWISSIFKLSLQILGSDLTGGSMNPASAFAWAHARGDHYTKEHLYVYWLAPIEATLLGVWIFRWLAQPQKEQVDKTTKIKKSE</sequence>
<proteinExistence type="inferred from homology"/>
<keyword evidence="5" id="KW-0813">Transport</keyword>
<evidence type="ECO:0000256" key="6">
    <source>
        <dbReference type="SAM" id="Phobius"/>
    </source>
</evidence>
<evidence type="ECO:0000256" key="1">
    <source>
        <dbReference type="ARBA" id="ARBA00004141"/>
    </source>
</evidence>
<evidence type="ECO:0000256" key="4">
    <source>
        <dbReference type="ARBA" id="ARBA00023136"/>
    </source>
</evidence>
<dbReference type="AlphaFoldDB" id="W1NP57"/>
<dbReference type="Gene3D" id="1.20.1080.10">
    <property type="entry name" value="Glycerol uptake facilitator protein"/>
    <property type="match status" value="1"/>
</dbReference>
<dbReference type="Gramene" id="ERM98186">
    <property type="protein sequence ID" value="ERM98186"/>
    <property type="gene ID" value="AMTR_s00095p00128150"/>
</dbReference>